<keyword evidence="1" id="KW-0378">Hydrolase</keyword>
<dbReference type="PROSITE" id="PS00383">
    <property type="entry name" value="TYR_PHOSPHATASE_1"/>
    <property type="match status" value="1"/>
</dbReference>
<dbReference type="Gene3D" id="3.90.190.10">
    <property type="entry name" value="Protein tyrosine phosphatase superfamily"/>
    <property type="match status" value="1"/>
</dbReference>
<feature type="domain" description="Tyrosine specific protein phosphatases" evidence="2">
    <location>
        <begin position="91"/>
        <end position="168"/>
    </location>
</feature>
<dbReference type="SUPFAM" id="SSF52799">
    <property type="entry name" value="(Phosphotyrosine protein) phosphatases II"/>
    <property type="match status" value="1"/>
</dbReference>
<reference evidence="3" key="1">
    <citation type="submission" date="2021-01" db="EMBL/GenBank/DDBJ databases">
        <title>Modified the classification status of verrucomicrobia.</title>
        <authorList>
            <person name="Feng X."/>
        </authorList>
    </citation>
    <scope>NUCLEOTIDE SEQUENCE</scope>
    <source>
        <strain evidence="3">_KCTC 22039</strain>
    </source>
</reference>
<dbReference type="InterPro" id="IPR029021">
    <property type="entry name" value="Prot-tyrosine_phosphatase-like"/>
</dbReference>
<dbReference type="GO" id="GO:0016791">
    <property type="term" value="F:phosphatase activity"/>
    <property type="evidence" value="ECO:0007669"/>
    <property type="project" value="UniProtKB-ARBA"/>
</dbReference>
<evidence type="ECO:0000256" key="1">
    <source>
        <dbReference type="ARBA" id="ARBA00022801"/>
    </source>
</evidence>
<name>A0A8J7MAI8_9BACT</name>
<evidence type="ECO:0000313" key="3">
    <source>
        <dbReference type="EMBL" id="MBK1789954.1"/>
    </source>
</evidence>
<dbReference type="CDD" id="cd14494">
    <property type="entry name" value="PTP_DSP_cys"/>
    <property type="match status" value="1"/>
</dbReference>
<dbReference type="Pfam" id="PF22784">
    <property type="entry name" value="PTP-SAK"/>
    <property type="match status" value="1"/>
</dbReference>
<dbReference type="InterPro" id="IPR000387">
    <property type="entry name" value="Tyr_Pase_dom"/>
</dbReference>
<dbReference type="RefSeq" id="WP_200309988.1">
    <property type="nucleotide sequence ID" value="NZ_JAENIM010000009.1"/>
</dbReference>
<dbReference type="AlphaFoldDB" id="A0A8J7MAI8"/>
<dbReference type="Proteomes" id="UP000624703">
    <property type="component" value="Unassembled WGS sequence"/>
</dbReference>
<dbReference type="EMBL" id="JAENIM010000009">
    <property type="protein sequence ID" value="MBK1789954.1"/>
    <property type="molecule type" value="Genomic_DNA"/>
</dbReference>
<evidence type="ECO:0000259" key="2">
    <source>
        <dbReference type="PROSITE" id="PS50056"/>
    </source>
</evidence>
<gene>
    <name evidence="3" type="ORF">JIN82_02160</name>
</gene>
<comment type="caution">
    <text evidence="3">The sequence shown here is derived from an EMBL/GenBank/DDBJ whole genome shotgun (WGS) entry which is preliminary data.</text>
</comment>
<dbReference type="InterPro" id="IPR016130">
    <property type="entry name" value="Tyr_Pase_AS"/>
</dbReference>
<protein>
    <submittedName>
        <fullName evidence="3">Dual specificity protein phosphatase family protein</fullName>
    </submittedName>
</protein>
<evidence type="ECO:0000313" key="4">
    <source>
        <dbReference type="Proteomes" id="UP000624703"/>
    </source>
</evidence>
<keyword evidence="4" id="KW-1185">Reference proteome</keyword>
<dbReference type="InterPro" id="IPR057023">
    <property type="entry name" value="PTP-SAK"/>
</dbReference>
<accession>A0A8J7MAI8</accession>
<dbReference type="PROSITE" id="PS50056">
    <property type="entry name" value="TYR_PHOSPHATASE_2"/>
    <property type="match status" value="1"/>
</dbReference>
<proteinExistence type="predicted"/>
<organism evidence="3 4">
    <name type="scientific">Persicirhabdus sediminis</name>
    <dbReference type="NCBI Taxonomy" id="454144"/>
    <lineage>
        <taxon>Bacteria</taxon>
        <taxon>Pseudomonadati</taxon>
        <taxon>Verrucomicrobiota</taxon>
        <taxon>Verrucomicrobiia</taxon>
        <taxon>Verrucomicrobiales</taxon>
        <taxon>Verrucomicrobiaceae</taxon>
        <taxon>Persicirhabdus</taxon>
    </lineage>
</organism>
<sequence>MITPVSLPVQNSYWVYEGRLMAGEYPASEDSEQTEKTIEGLLSLGITCFINLTEVDDGLPEYEEVVNRLSGGKATVVRVGVPDHDIPYSPDDTNAVINLINLEVQNGGKVYMHCYGGVGRTGMMVGCWLAREAGSGVAGLAKLREVWKLNPKSKFRQSPDVPQQAQYIAEWT</sequence>